<reference evidence="1 2" key="1">
    <citation type="submission" date="2023-07" db="EMBL/GenBank/DDBJ databases">
        <title>Sequencing the genomes of 1000 actinobacteria strains.</title>
        <authorList>
            <person name="Klenk H.-P."/>
        </authorList>
    </citation>
    <scope>NUCLEOTIDE SEQUENCE [LARGE SCALE GENOMIC DNA]</scope>
    <source>
        <strain evidence="1 2">DSM 44710</strain>
    </source>
</reference>
<keyword evidence="2" id="KW-1185">Reference proteome</keyword>
<evidence type="ECO:0000313" key="2">
    <source>
        <dbReference type="Proteomes" id="UP001240984"/>
    </source>
</evidence>
<dbReference type="RefSeq" id="WP_306827328.1">
    <property type="nucleotide sequence ID" value="NZ_JAUSRA010000001.1"/>
</dbReference>
<dbReference type="Proteomes" id="UP001240984">
    <property type="component" value="Unassembled WGS sequence"/>
</dbReference>
<gene>
    <name evidence="1" type="ORF">J2S43_000952</name>
</gene>
<sequence length="127" mass="14526">MFTWRLLLRIAFRMLNSTQAEPEHRSAINRAYYAALGEAREYAKMHGLSMVSQRSSHEQVWQYLRAGKSSSHIGHRAAAKAIGDMGITLRSLRVQADYFINQPPTEEDAKRSVSMAEQIIRRIHSLP</sequence>
<organism evidence="1 2">
    <name type="scientific">Catenuloplanes nepalensis</name>
    <dbReference type="NCBI Taxonomy" id="587533"/>
    <lineage>
        <taxon>Bacteria</taxon>
        <taxon>Bacillati</taxon>
        <taxon>Actinomycetota</taxon>
        <taxon>Actinomycetes</taxon>
        <taxon>Micromonosporales</taxon>
        <taxon>Micromonosporaceae</taxon>
        <taxon>Catenuloplanes</taxon>
    </lineage>
</organism>
<proteinExistence type="predicted"/>
<protein>
    <submittedName>
        <fullName evidence="1">Uncharacterized protein (UPF0332 family)</fullName>
    </submittedName>
</protein>
<comment type="caution">
    <text evidence="1">The sequence shown here is derived from an EMBL/GenBank/DDBJ whole genome shotgun (WGS) entry which is preliminary data.</text>
</comment>
<dbReference type="Gene3D" id="1.20.120.330">
    <property type="entry name" value="Nucleotidyltransferases domain 2"/>
    <property type="match status" value="1"/>
</dbReference>
<dbReference type="EMBL" id="JAUSRA010000001">
    <property type="protein sequence ID" value="MDP9792440.1"/>
    <property type="molecule type" value="Genomic_DNA"/>
</dbReference>
<accession>A0ABT9MLY7</accession>
<name>A0ABT9MLY7_9ACTN</name>
<evidence type="ECO:0000313" key="1">
    <source>
        <dbReference type="EMBL" id="MDP9792440.1"/>
    </source>
</evidence>